<dbReference type="AlphaFoldDB" id="A0A1N7NZJ9"/>
<organism evidence="1 2">
    <name type="scientific">Roseivivax lentus</name>
    <dbReference type="NCBI Taxonomy" id="633194"/>
    <lineage>
        <taxon>Bacteria</taxon>
        <taxon>Pseudomonadati</taxon>
        <taxon>Pseudomonadota</taxon>
        <taxon>Alphaproteobacteria</taxon>
        <taxon>Rhodobacterales</taxon>
        <taxon>Roseobacteraceae</taxon>
        <taxon>Roseivivax</taxon>
    </lineage>
</organism>
<accession>A0A1N7NZJ9</accession>
<dbReference type="EMBL" id="FTOQ01000011">
    <property type="protein sequence ID" value="SIT03706.1"/>
    <property type="molecule type" value="Genomic_DNA"/>
</dbReference>
<reference evidence="2" key="1">
    <citation type="submission" date="2017-01" db="EMBL/GenBank/DDBJ databases">
        <authorList>
            <person name="Varghese N."/>
            <person name="Submissions S."/>
        </authorList>
    </citation>
    <scope>NUCLEOTIDE SEQUENCE [LARGE SCALE GENOMIC DNA]</scope>
    <source>
        <strain evidence="2">DSM 29430</strain>
    </source>
</reference>
<dbReference type="Proteomes" id="UP000186684">
    <property type="component" value="Unassembled WGS sequence"/>
</dbReference>
<gene>
    <name evidence="1" type="ORF">SAMN05421759_11166</name>
</gene>
<dbReference type="RefSeq" id="WP_076449387.1">
    <property type="nucleotide sequence ID" value="NZ_FTOQ01000011.1"/>
</dbReference>
<dbReference type="OrthoDB" id="1495959at2"/>
<proteinExistence type="predicted"/>
<protein>
    <submittedName>
        <fullName evidence="1">Uncharacterized protein</fullName>
    </submittedName>
</protein>
<evidence type="ECO:0000313" key="1">
    <source>
        <dbReference type="EMBL" id="SIT03706.1"/>
    </source>
</evidence>
<evidence type="ECO:0000313" key="2">
    <source>
        <dbReference type="Proteomes" id="UP000186684"/>
    </source>
</evidence>
<keyword evidence="2" id="KW-1185">Reference proteome</keyword>
<sequence>MFKPRRDKSVFVELARAMEAQVPRKALRDAWNRWRYGPDAPLSDECIWIDPRGVQFAYAGGKSLPLRRSNSGQVIPGDWDLAVTPIVESTKEVSCRMHFLEGVPWRETPIYKKLSAQIARGEAPDQLTSQEALDNRYERLDRLWEYAKREGLRPRIDTPDYYRREHGGVLVHVGRDGRLIRSGGAMHRFAVARLLALPHIPAQLGAVHPAALAAGVLHTLRQDPRNAAT</sequence>
<name>A0A1N7NZJ9_9RHOB</name>